<sequence length="182" mass="20029">MARIPYPSTNDKDSASAGKPVPNILKLLSHSSATVKHWGAVGGAQFSQFALSKKNRELLVLLTTAKFGSTYEWTHHVALSAKVGVTDEQRQSLADAGKTSGYFSSVKAGFTDTEIVFLQFLESVIDTGEVSDDLLAQMRKAFSDREIVEIISMQGFYYTFSRLDTVLKVDMEKPAKPKSSRL</sequence>
<reference evidence="1 2" key="1">
    <citation type="journal article" date="2020" name="Microbiol. Resour. Announc.">
        <title>Draft Genome Sequence of a Cladosporium Species Isolated from the Mesophotic Ascidian Didemnum maculosum.</title>
        <authorList>
            <person name="Gioti A."/>
            <person name="Siaperas R."/>
            <person name="Nikolaivits E."/>
            <person name="Le Goff G."/>
            <person name="Ouazzani J."/>
            <person name="Kotoulas G."/>
            <person name="Topakas E."/>
        </authorList>
    </citation>
    <scope>NUCLEOTIDE SEQUENCE [LARGE SCALE GENOMIC DNA]</scope>
    <source>
        <strain evidence="1 2">TM138-S3</strain>
    </source>
</reference>
<accession>A0AB34KGI6</accession>
<keyword evidence="2" id="KW-1185">Reference proteome</keyword>
<dbReference type="RefSeq" id="XP_069225988.1">
    <property type="nucleotide sequence ID" value="XM_069377035.1"/>
</dbReference>
<evidence type="ECO:0000313" key="2">
    <source>
        <dbReference type="Proteomes" id="UP000803884"/>
    </source>
</evidence>
<dbReference type="AlphaFoldDB" id="A0AB34KGI6"/>
<dbReference type="SUPFAM" id="SSF69118">
    <property type="entry name" value="AhpD-like"/>
    <property type="match status" value="1"/>
</dbReference>
<dbReference type="EMBL" id="JAAQHG020000042">
    <property type="protein sequence ID" value="KAL1582881.1"/>
    <property type="molecule type" value="Genomic_DNA"/>
</dbReference>
<name>A0AB34KGI6_9PEZI</name>
<dbReference type="InterPro" id="IPR029032">
    <property type="entry name" value="AhpD-like"/>
</dbReference>
<dbReference type="Gene3D" id="1.20.1290.10">
    <property type="entry name" value="AhpD-like"/>
    <property type="match status" value="1"/>
</dbReference>
<comment type="caution">
    <text evidence="1">The sequence shown here is derived from an EMBL/GenBank/DDBJ whole genome shotgun (WGS) entry which is preliminary data.</text>
</comment>
<protein>
    <recommendedName>
        <fullName evidence="3">Carboxymuconolactone decarboxylase-like domain-containing protein</fullName>
    </recommendedName>
</protein>
<dbReference type="Proteomes" id="UP000803884">
    <property type="component" value="Unassembled WGS sequence"/>
</dbReference>
<dbReference type="PANTHER" id="PTHR34846">
    <property type="entry name" value="4-CARBOXYMUCONOLACTONE DECARBOXYLASE FAMILY PROTEIN (AFU_ORTHOLOGUE AFUA_6G11590)"/>
    <property type="match status" value="1"/>
</dbReference>
<dbReference type="GeneID" id="96009873"/>
<evidence type="ECO:0000313" key="1">
    <source>
        <dbReference type="EMBL" id="KAL1582881.1"/>
    </source>
</evidence>
<evidence type="ECO:0008006" key="3">
    <source>
        <dbReference type="Google" id="ProtNLM"/>
    </source>
</evidence>
<organism evidence="1 2">
    <name type="scientific">Cladosporium halotolerans</name>
    <dbReference type="NCBI Taxonomy" id="1052096"/>
    <lineage>
        <taxon>Eukaryota</taxon>
        <taxon>Fungi</taxon>
        <taxon>Dikarya</taxon>
        <taxon>Ascomycota</taxon>
        <taxon>Pezizomycotina</taxon>
        <taxon>Dothideomycetes</taxon>
        <taxon>Dothideomycetidae</taxon>
        <taxon>Cladosporiales</taxon>
        <taxon>Cladosporiaceae</taxon>
        <taxon>Cladosporium</taxon>
    </lineage>
</organism>
<dbReference type="PANTHER" id="PTHR34846:SF11">
    <property type="entry name" value="4-CARBOXYMUCONOLACTONE DECARBOXYLASE FAMILY PROTEIN (AFU_ORTHOLOGUE AFUA_6G11590)"/>
    <property type="match status" value="1"/>
</dbReference>
<gene>
    <name evidence="1" type="ORF">WHR41_08431</name>
</gene>
<proteinExistence type="predicted"/>